<evidence type="ECO:0000256" key="1">
    <source>
        <dbReference type="ARBA" id="ARBA00002489"/>
    </source>
</evidence>
<keyword evidence="4 7" id="KW-0812">Transmembrane</keyword>
<keyword evidence="6 7" id="KW-0472">Membrane</keyword>
<feature type="compositionally biased region" description="Low complexity" evidence="8">
    <location>
        <begin position="404"/>
        <end position="419"/>
    </location>
</feature>
<dbReference type="Proteomes" id="UP000250266">
    <property type="component" value="Unassembled WGS sequence"/>
</dbReference>
<name>A0A8E2EJH8_9PEZI</name>
<dbReference type="GO" id="GO:0016020">
    <property type="term" value="C:membrane"/>
    <property type="evidence" value="ECO:0007669"/>
    <property type="project" value="UniProtKB-SubCell"/>
</dbReference>
<keyword evidence="10" id="KW-1185">Reference proteome</keyword>
<dbReference type="PANTHER" id="PTHR40021:SF1">
    <property type="entry name" value="DEFECT AT LOW TEMPERATURE PROTEIN 1"/>
    <property type="match status" value="1"/>
</dbReference>
<comment type="similarity">
    <text evidence="2 7">Belongs to the DLT1 family.</text>
</comment>
<dbReference type="EMBL" id="KV744827">
    <property type="protein sequence ID" value="OCK84945.1"/>
    <property type="molecule type" value="Genomic_DNA"/>
</dbReference>
<keyword evidence="5 7" id="KW-1133">Transmembrane helix</keyword>
<evidence type="ECO:0000313" key="9">
    <source>
        <dbReference type="EMBL" id="OCK84945.1"/>
    </source>
</evidence>
<gene>
    <name evidence="7" type="primary">DLT1</name>
    <name evidence="9" type="ORF">K432DRAFT_287810</name>
</gene>
<feature type="region of interest" description="Disordered" evidence="8">
    <location>
        <begin position="349"/>
        <end position="432"/>
    </location>
</feature>
<feature type="transmembrane region" description="Helical" evidence="7">
    <location>
        <begin position="42"/>
        <end position="63"/>
    </location>
</feature>
<evidence type="ECO:0000256" key="6">
    <source>
        <dbReference type="ARBA" id="ARBA00023136"/>
    </source>
</evidence>
<feature type="transmembrane region" description="Helical" evidence="7">
    <location>
        <begin position="12"/>
        <end position="30"/>
    </location>
</feature>
<comment type="function">
    <text evidence="1 7">Required for growth under high-pressure and low-temperature conditions.</text>
</comment>
<reference evidence="9 10" key="1">
    <citation type="journal article" date="2016" name="Nat. Commun.">
        <title>Ectomycorrhizal ecology is imprinted in the genome of the dominant symbiotic fungus Cenococcum geophilum.</title>
        <authorList>
            <consortium name="DOE Joint Genome Institute"/>
            <person name="Peter M."/>
            <person name="Kohler A."/>
            <person name="Ohm R.A."/>
            <person name="Kuo A."/>
            <person name="Krutzmann J."/>
            <person name="Morin E."/>
            <person name="Arend M."/>
            <person name="Barry K.W."/>
            <person name="Binder M."/>
            <person name="Choi C."/>
            <person name="Clum A."/>
            <person name="Copeland A."/>
            <person name="Grisel N."/>
            <person name="Haridas S."/>
            <person name="Kipfer T."/>
            <person name="LaButti K."/>
            <person name="Lindquist E."/>
            <person name="Lipzen A."/>
            <person name="Maire R."/>
            <person name="Meier B."/>
            <person name="Mihaltcheva S."/>
            <person name="Molinier V."/>
            <person name="Murat C."/>
            <person name="Poggeler S."/>
            <person name="Quandt C.A."/>
            <person name="Sperisen C."/>
            <person name="Tritt A."/>
            <person name="Tisserant E."/>
            <person name="Crous P.W."/>
            <person name="Henrissat B."/>
            <person name="Nehls U."/>
            <person name="Egli S."/>
            <person name="Spatafora J.W."/>
            <person name="Grigoriev I.V."/>
            <person name="Martin F.M."/>
        </authorList>
    </citation>
    <scope>NUCLEOTIDE SEQUENCE [LARGE SCALE GENOMIC DNA]</scope>
    <source>
        <strain evidence="9 10">CBS 459.81</strain>
    </source>
</reference>
<sequence>MRIHLFRIWYSTTYSVLFFILIILLGISPADTIYQSFKNNQIQNTFVIAGVYLLTFILTVLIYSTRIYTNRSVLAGIPKAYIPVENGEVGKAVRRMIVKSLKRSAIIAWDSNPRDIREEIQSDGRTGTRPCTAERNRSTFRRRNHLDDVTIIPVSASSPPWGHIAHPGWASPASEDLPNLHFWAVIPELPNLIEAKAVSLAPPDPALDIQLPAQDNSPILPDAQVVALLQRPATMGLRDYLGRLSSFGLINPPVLGAKFLSLYEYARFSTSALTETEFRDLMSIFAEILSGMTGLDLDLLAEFQAEDADSETQSLAPSVSASSSNGSAIHYPRPRVIMKTSIFDGYTFSRRSSSRRTRSESPEPISRESSRGRNISSASLALPRRTASGTSLYADSGPTRRRNPSSGPSSASSLRSARSVIRLTPNPEPGDLPYQYYFDGSG</sequence>
<dbReference type="PANTHER" id="PTHR40021">
    <property type="entry name" value="DEFECT AT LOW TEMPERATURE PROTEIN 1"/>
    <property type="match status" value="1"/>
</dbReference>
<evidence type="ECO:0000313" key="10">
    <source>
        <dbReference type="Proteomes" id="UP000250266"/>
    </source>
</evidence>
<evidence type="ECO:0000256" key="3">
    <source>
        <dbReference type="ARBA" id="ARBA00021353"/>
    </source>
</evidence>
<evidence type="ECO:0000256" key="7">
    <source>
        <dbReference type="RuleBase" id="RU367100"/>
    </source>
</evidence>
<evidence type="ECO:0000256" key="5">
    <source>
        <dbReference type="ARBA" id="ARBA00022989"/>
    </source>
</evidence>
<protein>
    <recommendedName>
        <fullName evidence="3 7">Defect at low temperature protein 1</fullName>
    </recommendedName>
</protein>
<organism evidence="9 10">
    <name type="scientific">Lepidopterella palustris CBS 459.81</name>
    <dbReference type="NCBI Taxonomy" id="1314670"/>
    <lineage>
        <taxon>Eukaryota</taxon>
        <taxon>Fungi</taxon>
        <taxon>Dikarya</taxon>
        <taxon>Ascomycota</taxon>
        <taxon>Pezizomycotina</taxon>
        <taxon>Dothideomycetes</taxon>
        <taxon>Pleosporomycetidae</taxon>
        <taxon>Mytilinidiales</taxon>
        <taxon>Argynnaceae</taxon>
        <taxon>Lepidopterella</taxon>
    </lineage>
</organism>
<proteinExistence type="inferred from homology"/>
<comment type="subcellular location">
    <subcellularLocation>
        <location evidence="7">Membrane</location>
        <topology evidence="7">Multi-pass membrane protein</topology>
    </subcellularLocation>
</comment>
<evidence type="ECO:0000256" key="4">
    <source>
        <dbReference type="ARBA" id="ARBA00022692"/>
    </source>
</evidence>
<dbReference type="OrthoDB" id="4096362at2759"/>
<accession>A0A8E2EJH8</accession>
<evidence type="ECO:0000256" key="8">
    <source>
        <dbReference type="SAM" id="MobiDB-lite"/>
    </source>
</evidence>
<dbReference type="InterPro" id="IPR038869">
    <property type="entry name" value="DLT1"/>
</dbReference>
<dbReference type="AlphaFoldDB" id="A0A8E2EJH8"/>
<evidence type="ECO:0000256" key="2">
    <source>
        <dbReference type="ARBA" id="ARBA00005550"/>
    </source>
</evidence>
<feature type="compositionally biased region" description="Basic and acidic residues" evidence="8">
    <location>
        <begin position="357"/>
        <end position="371"/>
    </location>
</feature>